<comment type="caution">
    <text evidence="6">The sequence shown here is derived from an EMBL/GenBank/DDBJ whole genome shotgun (WGS) entry which is preliminary data.</text>
</comment>
<name>A0ABU1SWZ8_9HYPH</name>
<organism evidence="6 7">
    <name type="scientific">Rhizobium miluonense</name>
    <dbReference type="NCBI Taxonomy" id="411945"/>
    <lineage>
        <taxon>Bacteria</taxon>
        <taxon>Pseudomonadati</taxon>
        <taxon>Pseudomonadota</taxon>
        <taxon>Alphaproteobacteria</taxon>
        <taxon>Hyphomicrobiales</taxon>
        <taxon>Rhizobiaceae</taxon>
        <taxon>Rhizobium/Agrobacterium group</taxon>
        <taxon>Rhizobium</taxon>
    </lineage>
</organism>
<evidence type="ECO:0000313" key="6">
    <source>
        <dbReference type="EMBL" id="MDR6903514.1"/>
    </source>
</evidence>
<sequence>MTGLNPRHLKYLQVIAETGSLLAAAKALNIAQPSLSVSISRMEDIVGEKLMDRGRHGAVLTKAGQILVRHAEGLDNALENALAEVRLSSLGFSGPMVVGGTPLATASIIPEILSKLVPDFMPIRCDIVEAYDEDLIKSLLNNEIDVVISSMRADVLEMNGIGLIASEPLFSAQTSAVVRRGHPFAFEKTLSLRDLQDALWVLPPRGSIIRTLIDSGFTVAGIPVPRNLIEAAPFGVLKEIVKQTDGVTILSDQIVRTELAEGSLITVPLAERMTPRVFGIHRLKSREPSPVANRFIEIARFIGADLK</sequence>
<evidence type="ECO:0000256" key="2">
    <source>
        <dbReference type="ARBA" id="ARBA00023015"/>
    </source>
</evidence>
<keyword evidence="4" id="KW-0804">Transcription</keyword>
<dbReference type="Gene3D" id="1.10.10.10">
    <property type="entry name" value="Winged helix-like DNA-binding domain superfamily/Winged helix DNA-binding domain"/>
    <property type="match status" value="1"/>
</dbReference>
<dbReference type="InterPro" id="IPR036388">
    <property type="entry name" value="WH-like_DNA-bd_sf"/>
</dbReference>
<evidence type="ECO:0000259" key="5">
    <source>
        <dbReference type="PROSITE" id="PS50931"/>
    </source>
</evidence>
<dbReference type="EMBL" id="JAVDUP010000008">
    <property type="protein sequence ID" value="MDR6903514.1"/>
    <property type="molecule type" value="Genomic_DNA"/>
</dbReference>
<evidence type="ECO:0000256" key="1">
    <source>
        <dbReference type="ARBA" id="ARBA00009437"/>
    </source>
</evidence>
<dbReference type="Pfam" id="PF00126">
    <property type="entry name" value="HTH_1"/>
    <property type="match status" value="1"/>
</dbReference>
<gene>
    <name evidence="6" type="ORF">J2W52_005147</name>
</gene>
<dbReference type="SUPFAM" id="SSF53850">
    <property type="entry name" value="Periplasmic binding protein-like II"/>
    <property type="match status" value="1"/>
</dbReference>
<dbReference type="InterPro" id="IPR000847">
    <property type="entry name" value="LysR_HTH_N"/>
</dbReference>
<dbReference type="InterPro" id="IPR050950">
    <property type="entry name" value="HTH-type_LysR_regulators"/>
</dbReference>
<dbReference type="Gene3D" id="3.40.190.290">
    <property type="match status" value="1"/>
</dbReference>
<comment type="similarity">
    <text evidence="1">Belongs to the LysR transcriptional regulatory family.</text>
</comment>
<feature type="domain" description="HTH lysR-type" evidence="5">
    <location>
        <begin position="4"/>
        <end position="61"/>
    </location>
</feature>
<evidence type="ECO:0000256" key="3">
    <source>
        <dbReference type="ARBA" id="ARBA00023125"/>
    </source>
</evidence>
<keyword evidence="3" id="KW-0238">DNA-binding</keyword>
<evidence type="ECO:0000256" key="4">
    <source>
        <dbReference type="ARBA" id="ARBA00023163"/>
    </source>
</evidence>
<proteinExistence type="inferred from homology"/>
<dbReference type="PROSITE" id="PS50931">
    <property type="entry name" value="HTH_LYSR"/>
    <property type="match status" value="1"/>
</dbReference>
<dbReference type="PANTHER" id="PTHR30419:SF8">
    <property type="entry name" value="NITROGEN ASSIMILATION TRANSCRIPTIONAL ACTIVATOR-RELATED"/>
    <property type="match status" value="1"/>
</dbReference>
<accession>A0ABU1SWZ8</accession>
<dbReference type="Pfam" id="PF03466">
    <property type="entry name" value="LysR_substrate"/>
    <property type="match status" value="1"/>
</dbReference>
<dbReference type="SUPFAM" id="SSF46785">
    <property type="entry name" value="Winged helix' DNA-binding domain"/>
    <property type="match status" value="1"/>
</dbReference>
<keyword evidence="7" id="KW-1185">Reference proteome</keyword>
<protein>
    <submittedName>
        <fullName evidence="6">LysR family pca operon transcriptional activator</fullName>
    </submittedName>
</protein>
<evidence type="ECO:0000313" key="7">
    <source>
        <dbReference type="Proteomes" id="UP001250791"/>
    </source>
</evidence>
<dbReference type="InterPro" id="IPR036390">
    <property type="entry name" value="WH_DNA-bd_sf"/>
</dbReference>
<dbReference type="Proteomes" id="UP001250791">
    <property type="component" value="Unassembled WGS sequence"/>
</dbReference>
<reference evidence="6 7" key="1">
    <citation type="submission" date="2023-07" db="EMBL/GenBank/DDBJ databases">
        <title>Sorghum-associated microbial communities from plants grown in Nebraska, USA.</title>
        <authorList>
            <person name="Schachtman D."/>
        </authorList>
    </citation>
    <scope>NUCLEOTIDE SEQUENCE [LARGE SCALE GENOMIC DNA]</scope>
    <source>
        <strain evidence="6 7">3199</strain>
    </source>
</reference>
<keyword evidence="2" id="KW-0805">Transcription regulation</keyword>
<dbReference type="RefSeq" id="WP_183774728.1">
    <property type="nucleotide sequence ID" value="NZ_JAVDUP010000008.1"/>
</dbReference>
<dbReference type="PRINTS" id="PR00039">
    <property type="entry name" value="HTHLYSR"/>
</dbReference>
<dbReference type="InterPro" id="IPR005119">
    <property type="entry name" value="LysR_subst-bd"/>
</dbReference>
<dbReference type="PANTHER" id="PTHR30419">
    <property type="entry name" value="HTH-TYPE TRANSCRIPTIONAL REGULATOR YBHD"/>
    <property type="match status" value="1"/>
</dbReference>